<feature type="transmembrane region" description="Helical" evidence="8">
    <location>
        <begin position="109"/>
        <end position="128"/>
    </location>
</feature>
<keyword evidence="10" id="KW-1185">Reference proteome</keyword>
<evidence type="ECO:0000256" key="7">
    <source>
        <dbReference type="ARBA" id="ARBA00023136"/>
    </source>
</evidence>
<keyword evidence="5 8" id="KW-0812">Transmembrane</keyword>
<evidence type="ECO:0000256" key="5">
    <source>
        <dbReference type="ARBA" id="ARBA00022692"/>
    </source>
</evidence>
<evidence type="ECO:0000256" key="4">
    <source>
        <dbReference type="ARBA" id="ARBA00022475"/>
    </source>
</evidence>
<feature type="transmembrane region" description="Helical" evidence="8">
    <location>
        <begin position="403"/>
        <end position="420"/>
    </location>
</feature>
<accession>A0A7G8Q8R5</accession>
<dbReference type="EMBL" id="CP060412">
    <property type="protein sequence ID" value="QNK03173.1"/>
    <property type="molecule type" value="Genomic_DNA"/>
</dbReference>
<dbReference type="InterPro" id="IPR018043">
    <property type="entry name" value="Na/Gal_symport_CS"/>
</dbReference>
<evidence type="ECO:0000256" key="8">
    <source>
        <dbReference type="SAM" id="Phobius"/>
    </source>
</evidence>
<feature type="transmembrane region" description="Helical" evidence="8">
    <location>
        <begin position="181"/>
        <end position="198"/>
    </location>
</feature>
<proteinExistence type="inferred from homology"/>
<evidence type="ECO:0000313" key="10">
    <source>
        <dbReference type="Proteomes" id="UP000515873"/>
    </source>
</evidence>
<gene>
    <name evidence="9" type="ORF">H8F01_08720</name>
</gene>
<dbReference type="PANTHER" id="PTHR11328">
    <property type="entry name" value="MAJOR FACILITATOR SUPERFAMILY DOMAIN-CONTAINING PROTEIN"/>
    <property type="match status" value="1"/>
</dbReference>
<dbReference type="Pfam" id="PF13347">
    <property type="entry name" value="MFS_2"/>
    <property type="match status" value="1"/>
</dbReference>
<dbReference type="KEGG" id="dtl:H8F01_08720"/>
<dbReference type="CDD" id="cd17332">
    <property type="entry name" value="MFS_MelB_like"/>
    <property type="match status" value="1"/>
</dbReference>
<feature type="transmembrane region" description="Helical" evidence="8">
    <location>
        <begin position="210"/>
        <end position="230"/>
    </location>
</feature>
<dbReference type="GO" id="GO:0008643">
    <property type="term" value="P:carbohydrate transport"/>
    <property type="evidence" value="ECO:0007669"/>
    <property type="project" value="InterPro"/>
</dbReference>
<protein>
    <submittedName>
        <fullName evidence="9">MFS transporter</fullName>
    </submittedName>
</protein>
<dbReference type="GO" id="GO:0006814">
    <property type="term" value="P:sodium ion transport"/>
    <property type="evidence" value="ECO:0007669"/>
    <property type="project" value="InterPro"/>
</dbReference>
<dbReference type="PROSITE" id="PS00872">
    <property type="entry name" value="NA_GALACTOSIDE_SYMP"/>
    <property type="match status" value="1"/>
</dbReference>
<dbReference type="InterPro" id="IPR036259">
    <property type="entry name" value="MFS_trans_sf"/>
</dbReference>
<keyword evidence="4" id="KW-1003">Cell membrane</keyword>
<feature type="transmembrane region" description="Helical" evidence="8">
    <location>
        <begin position="291"/>
        <end position="313"/>
    </location>
</feature>
<feature type="transmembrane region" description="Helical" evidence="8">
    <location>
        <begin position="134"/>
        <end position="160"/>
    </location>
</feature>
<evidence type="ECO:0000313" key="9">
    <source>
        <dbReference type="EMBL" id="QNK03173.1"/>
    </source>
</evidence>
<dbReference type="PANTHER" id="PTHR11328:SF24">
    <property type="entry name" value="MAJOR FACILITATOR SUPERFAMILY (MFS) PROFILE DOMAIN-CONTAINING PROTEIN"/>
    <property type="match status" value="1"/>
</dbReference>
<feature type="transmembrane region" description="Helical" evidence="8">
    <location>
        <begin position="440"/>
        <end position="459"/>
    </location>
</feature>
<dbReference type="GO" id="GO:0015293">
    <property type="term" value="F:symporter activity"/>
    <property type="evidence" value="ECO:0007669"/>
    <property type="project" value="InterPro"/>
</dbReference>
<comment type="subcellular location">
    <subcellularLocation>
        <location evidence="1">Cell membrane</location>
        <topology evidence="1">Multi-pass membrane protein</topology>
    </subcellularLocation>
</comment>
<evidence type="ECO:0000256" key="1">
    <source>
        <dbReference type="ARBA" id="ARBA00004651"/>
    </source>
</evidence>
<organism evidence="9 10">
    <name type="scientific">Dyella telluris</name>
    <dbReference type="NCBI Taxonomy" id="2763498"/>
    <lineage>
        <taxon>Bacteria</taxon>
        <taxon>Pseudomonadati</taxon>
        <taxon>Pseudomonadota</taxon>
        <taxon>Gammaproteobacteria</taxon>
        <taxon>Lysobacterales</taxon>
        <taxon>Rhodanobacteraceae</taxon>
        <taxon>Dyella</taxon>
    </lineage>
</organism>
<feature type="transmembrane region" description="Helical" evidence="8">
    <location>
        <begin position="40"/>
        <end position="61"/>
    </location>
</feature>
<reference evidence="9 10" key="1">
    <citation type="submission" date="2020-08" db="EMBL/GenBank/DDBJ databases">
        <title>Dyella sp. G9 isolated from forest soil.</title>
        <authorList>
            <person name="Fu J."/>
            <person name="Qiu L."/>
        </authorList>
    </citation>
    <scope>NUCLEOTIDE SEQUENCE [LARGE SCALE GENOMIC DNA]</scope>
    <source>
        <strain evidence="9 10">G9</strain>
    </source>
</reference>
<evidence type="ECO:0000256" key="2">
    <source>
        <dbReference type="ARBA" id="ARBA00009617"/>
    </source>
</evidence>
<dbReference type="Gene3D" id="1.20.1250.20">
    <property type="entry name" value="MFS general substrate transporter like domains"/>
    <property type="match status" value="2"/>
</dbReference>
<dbReference type="InterPro" id="IPR039672">
    <property type="entry name" value="MFS_2"/>
</dbReference>
<dbReference type="Proteomes" id="UP000515873">
    <property type="component" value="Chromosome"/>
</dbReference>
<comment type="similarity">
    <text evidence="2">Belongs to the sodium:galactoside symporter (TC 2.A.2) family.</text>
</comment>
<evidence type="ECO:0000256" key="6">
    <source>
        <dbReference type="ARBA" id="ARBA00022989"/>
    </source>
</evidence>
<name>A0A7G8Q8R5_9GAMM</name>
<sequence length="480" mass="51522">MEQILKAGGDVAAAITKGPHNASAVHAPVRASLPLRIKGGWALGEIGLASYVAILAMYLLYFMTDVLHISAAYAGVLLLIPRIWNIVIDPIVGQISDRTSTRYGRRRPFLIGGAALWGIGFALIFSMPRLDGGWLFGLAFLAVFLITNTGLSIYQVPYCAMATEMTEDYAERISLISWKNVVARLSVLAGVALAPRVVQLMPVPADGYRLMGMVFGSVILISGVVAFWATSGARSTVSHRKEPATLREQLAATRANRPFIVLIFSYAIYFLGQLPFVGLLVYYVTVVLGQSAALVGVLFPIASLTSAIVTPLWARAAERFGKRRMCMLSWGGAGLAWTAPLLIPDSMHWLIYPAMVVVGIFQAGGDLLPNAMVPDVVDVDELVSGERREGAIYGLWVSQQQTVLALGGLVTGLALAIIGYDGHVEHAGPGIGMGIRIAMTLPSCALAFLAVACLTRYHLPEAELQAMRQKQVAVSGRENA</sequence>
<keyword evidence="6 8" id="KW-1133">Transmembrane helix</keyword>
<feature type="transmembrane region" description="Helical" evidence="8">
    <location>
        <begin position="259"/>
        <end position="285"/>
    </location>
</feature>
<dbReference type="SUPFAM" id="SSF103473">
    <property type="entry name" value="MFS general substrate transporter"/>
    <property type="match status" value="1"/>
</dbReference>
<dbReference type="AlphaFoldDB" id="A0A7G8Q8R5"/>
<feature type="transmembrane region" description="Helical" evidence="8">
    <location>
        <begin position="67"/>
        <end position="88"/>
    </location>
</feature>
<dbReference type="GO" id="GO:0005886">
    <property type="term" value="C:plasma membrane"/>
    <property type="evidence" value="ECO:0007669"/>
    <property type="project" value="UniProtKB-SubCell"/>
</dbReference>
<evidence type="ECO:0000256" key="3">
    <source>
        <dbReference type="ARBA" id="ARBA00022448"/>
    </source>
</evidence>
<dbReference type="RefSeq" id="WP_187058640.1">
    <property type="nucleotide sequence ID" value="NZ_CP060412.1"/>
</dbReference>
<keyword evidence="7 8" id="KW-0472">Membrane</keyword>
<keyword evidence="3" id="KW-0813">Transport</keyword>